<evidence type="ECO:0000256" key="7">
    <source>
        <dbReference type="ARBA" id="ARBA00023180"/>
    </source>
</evidence>
<comment type="catalytic activity">
    <reaction evidence="1">
        <text>Hydrolysis of terminal, non-reducing beta-D-glucosyl residues with release of beta-D-glucose.</text>
        <dbReference type="EC" id="3.2.1.21"/>
    </reaction>
</comment>
<dbReference type="PRINTS" id="PR00133">
    <property type="entry name" value="GLHYDRLASE3"/>
</dbReference>
<keyword evidence="14" id="KW-1185">Reference proteome</keyword>
<evidence type="ECO:0000256" key="3">
    <source>
        <dbReference type="ARBA" id="ARBA00005336"/>
    </source>
</evidence>
<gene>
    <name evidence="13" type="ORF">BCR35DRAFT_323316</name>
</gene>
<sequence>MLKTTLLLASATALALASTSPDVVELNIQNGEPDGAPYADYVSPLVLPSRNISGEGDWKEAVAKAKAYVADLTLLELVNITTGQGLFGRCIGQTGEITRKGFRGICLEDSPLGVRHADLVSVFPAGINAAATWDKDLIRKRGEAMGAEFRGKGVNVALSPMMNLGRAPAAGRGWEGFGGDPFLTGVAAVETIKGIQSQGVIATAKHFIGNEQEHFRGGSGSQAASSDINDRTMHELYLWPFAESVRAGVGAIMPSYNRINQTHACENSKVLNGLGKEELSFEGFYMSDWGAMVSGVNSALAGMDMNMPGFTAYGVVDDQSDPSKSNSSYWGAELVKAVNNGSVPRSRVEDMVTRTFAAYFKMGQDKDYPAPNYSQLTTATYYNGELANEHVNVQADHYKIIREIGAASIVLLKNKNQTLPLDPSSGNRWGIFGSDAGPLLNGPNGGADRTPPLEGGTLAVGWGSGTSNYPYLVDPLQALQREISAANPIAGVEGVLKDWDYEAVANVASVVDRCLVFANSASGEQYITVDGNEGDRNNLTLWHGGETLIKNVAANCSDTIVVLHTVGPVEMEKFYDHENITAIVYAGLPGQETGNSLVDVLFGKVNPSGRLPYTIGKKRSDYPADVIYTNSSIEVPQIPYTEELQIDYRWFDAKNITPRYEFGFGLSYSTFSYSSLGVKSTDLKKRNNEGSSVHSLGLYDDAYTISFDVKNSGGVEGHEVSQVYLGFPESAGEPPKVLRGFERTWLKKGASSTVSVKINKKGLSVWNVVKQAWEVPSGEFKVYVGASSRDIRLSDSFTV</sequence>
<keyword evidence="8" id="KW-0119">Carbohydrate metabolism</keyword>
<keyword evidence="7" id="KW-0325">Glycoprotein</keyword>
<evidence type="ECO:0000256" key="11">
    <source>
        <dbReference type="SAM" id="SignalP"/>
    </source>
</evidence>
<keyword evidence="9" id="KW-0326">Glycosidase</keyword>
<dbReference type="STRING" id="106004.A0A1Y2G2B9"/>
<protein>
    <recommendedName>
        <fullName evidence="4">beta-glucosidase</fullName>
        <ecNumber evidence="4">3.2.1.21</ecNumber>
    </recommendedName>
</protein>
<organism evidence="13 14">
    <name type="scientific">Leucosporidium creatinivorum</name>
    <dbReference type="NCBI Taxonomy" id="106004"/>
    <lineage>
        <taxon>Eukaryota</taxon>
        <taxon>Fungi</taxon>
        <taxon>Dikarya</taxon>
        <taxon>Basidiomycota</taxon>
        <taxon>Pucciniomycotina</taxon>
        <taxon>Microbotryomycetes</taxon>
        <taxon>Leucosporidiales</taxon>
        <taxon>Leucosporidium</taxon>
    </lineage>
</organism>
<reference evidence="13 14" key="1">
    <citation type="submission" date="2016-07" db="EMBL/GenBank/DDBJ databases">
        <title>Pervasive Adenine N6-methylation of Active Genes in Fungi.</title>
        <authorList>
            <consortium name="DOE Joint Genome Institute"/>
            <person name="Mondo S.J."/>
            <person name="Dannebaum R.O."/>
            <person name="Kuo R.C."/>
            <person name="Labutti K."/>
            <person name="Haridas S."/>
            <person name="Kuo A."/>
            <person name="Salamov A."/>
            <person name="Ahrendt S.R."/>
            <person name="Lipzen A."/>
            <person name="Sullivan W."/>
            <person name="Andreopoulos W.B."/>
            <person name="Clum A."/>
            <person name="Lindquist E."/>
            <person name="Daum C."/>
            <person name="Ramamoorthy G.K."/>
            <person name="Gryganskyi A."/>
            <person name="Culley D."/>
            <person name="Magnuson J.K."/>
            <person name="James T.Y."/>
            <person name="O'Malley M.A."/>
            <person name="Stajich J.E."/>
            <person name="Spatafora J.W."/>
            <person name="Visel A."/>
            <person name="Grigoriev I.V."/>
        </authorList>
    </citation>
    <scope>NUCLEOTIDE SEQUENCE [LARGE SCALE GENOMIC DNA]</scope>
    <source>
        <strain evidence="13 14">62-1032</strain>
    </source>
</reference>
<keyword evidence="6" id="KW-0136">Cellulose degradation</keyword>
<evidence type="ECO:0000256" key="5">
    <source>
        <dbReference type="ARBA" id="ARBA00022801"/>
    </source>
</evidence>
<dbReference type="OrthoDB" id="416222at2759"/>
<dbReference type="InterPro" id="IPR013783">
    <property type="entry name" value="Ig-like_fold"/>
</dbReference>
<dbReference type="InParanoid" id="A0A1Y2G2B9"/>
<dbReference type="SUPFAM" id="SSF52279">
    <property type="entry name" value="Beta-D-glucan exohydrolase, C-terminal domain"/>
    <property type="match status" value="1"/>
</dbReference>
<dbReference type="InterPro" id="IPR036962">
    <property type="entry name" value="Glyco_hydro_3_N_sf"/>
</dbReference>
<dbReference type="Pfam" id="PF00933">
    <property type="entry name" value="Glyco_hydro_3"/>
    <property type="match status" value="1"/>
</dbReference>
<dbReference type="EC" id="3.2.1.21" evidence="4"/>
<dbReference type="Gene3D" id="3.20.20.300">
    <property type="entry name" value="Glycoside hydrolase, family 3, N-terminal domain"/>
    <property type="match status" value="1"/>
</dbReference>
<dbReference type="PANTHER" id="PTHR42715:SF2">
    <property type="entry name" value="BETA-GLUCOSIDASE F-RELATED"/>
    <property type="match status" value="1"/>
</dbReference>
<evidence type="ECO:0000256" key="8">
    <source>
        <dbReference type="ARBA" id="ARBA00023277"/>
    </source>
</evidence>
<evidence type="ECO:0000256" key="2">
    <source>
        <dbReference type="ARBA" id="ARBA00004987"/>
    </source>
</evidence>
<keyword evidence="5" id="KW-0378">Hydrolase</keyword>
<dbReference type="InterPro" id="IPR026891">
    <property type="entry name" value="Fn3-like"/>
</dbReference>
<dbReference type="FunFam" id="3.20.20.300:FF:000002">
    <property type="entry name" value="Probable beta-glucosidase"/>
    <property type="match status" value="1"/>
</dbReference>
<dbReference type="Pfam" id="PF01915">
    <property type="entry name" value="Glyco_hydro_3_C"/>
    <property type="match status" value="1"/>
</dbReference>
<evidence type="ECO:0000256" key="1">
    <source>
        <dbReference type="ARBA" id="ARBA00000448"/>
    </source>
</evidence>
<feature type="signal peptide" evidence="11">
    <location>
        <begin position="1"/>
        <end position="17"/>
    </location>
</feature>
<feature type="chain" id="PRO_5012847461" description="beta-glucosidase" evidence="11">
    <location>
        <begin position="18"/>
        <end position="799"/>
    </location>
</feature>
<dbReference type="InterPro" id="IPR002772">
    <property type="entry name" value="Glyco_hydro_3_C"/>
</dbReference>
<evidence type="ECO:0000313" key="13">
    <source>
        <dbReference type="EMBL" id="ORY91514.1"/>
    </source>
</evidence>
<evidence type="ECO:0000259" key="12">
    <source>
        <dbReference type="SMART" id="SM01217"/>
    </source>
</evidence>
<dbReference type="FunFam" id="3.40.50.1700:FF:000003">
    <property type="entry name" value="Probable beta-glucosidase"/>
    <property type="match status" value="1"/>
</dbReference>
<comment type="caution">
    <text evidence="13">The sequence shown here is derived from an EMBL/GenBank/DDBJ whole genome shotgun (WGS) entry which is preliminary data.</text>
</comment>
<comment type="similarity">
    <text evidence="3">Belongs to the glycosyl hydrolase 3 family.</text>
</comment>
<dbReference type="AlphaFoldDB" id="A0A1Y2G2B9"/>
<dbReference type="GO" id="GO:0030245">
    <property type="term" value="P:cellulose catabolic process"/>
    <property type="evidence" value="ECO:0007669"/>
    <property type="project" value="UniProtKB-KW"/>
</dbReference>
<evidence type="ECO:0000256" key="4">
    <source>
        <dbReference type="ARBA" id="ARBA00012744"/>
    </source>
</evidence>
<dbReference type="SUPFAM" id="SSF51445">
    <property type="entry name" value="(Trans)glycosidases"/>
    <property type="match status" value="1"/>
</dbReference>
<accession>A0A1Y2G2B9</accession>
<dbReference type="Proteomes" id="UP000193467">
    <property type="component" value="Unassembled WGS sequence"/>
</dbReference>
<dbReference type="InterPro" id="IPR017853">
    <property type="entry name" value="GH"/>
</dbReference>
<dbReference type="GO" id="GO:0008422">
    <property type="term" value="F:beta-glucosidase activity"/>
    <property type="evidence" value="ECO:0007669"/>
    <property type="project" value="UniProtKB-EC"/>
</dbReference>
<dbReference type="Gene3D" id="3.40.50.1700">
    <property type="entry name" value="Glycoside hydrolase family 3 C-terminal domain"/>
    <property type="match status" value="1"/>
</dbReference>
<dbReference type="InterPro" id="IPR001764">
    <property type="entry name" value="Glyco_hydro_3_N"/>
</dbReference>
<name>A0A1Y2G2B9_9BASI</name>
<dbReference type="SMART" id="SM01217">
    <property type="entry name" value="Fn3_like"/>
    <property type="match status" value="1"/>
</dbReference>
<evidence type="ECO:0000256" key="6">
    <source>
        <dbReference type="ARBA" id="ARBA00023001"/>
    </source>
</evidence>
<feature type="domain" description="Fibronectin type III-like" evidence="12">
    <location>
        <begin position="719"/>
        <end position="788"/>
    </location>
</feature>
<evidence type="ECO:0000256" key="9">
    <source>
        <dbReference type="ARBA" id="ARBA00023295"/>
    </source>
</evidence>
<proteinExistence type="inferred from homology"/>
<dbReference type="InterPro" id="IPR050288">
    <property type="entry name" value="Cellulose_deg_GH3"/>
</dbReference>
<keyword evidence="11" id="KW-0732">Signal</keyword>
<dbReference type="Pfam" id="PF14310">
    <property type="entry name" value="Fn3-like"/>
    <property type="match status" value="1"/>
</dbReference>
<dbReference type="InterPro" id="IPR036881">
    <property type="entry name" value="Glyco_hydro_3_C_sf"/>
</dbReference>
<dbReference type="Gene3D" id="2.60.40.10">
    <property type="entry name" value="Immunoglobulins"/>
    <property type="match status" value="1"/>
</dbReference>
<keyword evidence="10" id="KW-0624">Polysaccharide degradation</keyword>
<comment type="pathway">
    <text evidence="2">Glycan metabolism; cellulose degradation.</text>
</comment>
<evidence type="ECO:0000313" key="14">
    <source>
        <dbReference type="Proteomes" id="UP000193467"/>
    </source>
</evidence>
<dbReference type="EMBL" id="MCGR01000002">
    <property type="protein sequence ID" value="ORY91514.1"/>
    <property type="molecule type" value="Genomic_DNA"/>
</dbReference>
<dbReference type="PANTHER" id="PTHR42715">
    <property type="entry name" value="BETA-GLUCOSIDASE"/>
    <property type="match status" value="1"/>
</dbReference>
<evidence type="ECO:0000256" key="10">
    <source>
        <dbReference type="ARBA" id="ARBA00023326"/>
    </source>
</evidence>